<dbReference type="InterPro" id="IPR043160">
    <property type="entry name" value="Dynein_C_barrel"/>
</dbReference>
<evidence type="ECO:0000313" key="2">
    <source>
        <dbReference type="EMBL" id="KAG0715364.1"/>
    </source>
</evidence>
<evidence type="ECO:0000256" key="1">
    <source>
        <dbReference type="SAM" id="MobiDB-lite"/>
    </source>
</evidence>
<name>A0A8J4Y1I7_CHIOP</name>
<dbReference type="AlphaFoldDB" id="A0A8J4Y1I7"/>
<protein>
    <submittedName>
        <fullName evidence="2">Uncharacterized protein</fullName>
    </submittedName>
</protein>
<gene>
    <name evidence="2" type="ORF">GWK47_012075</name>
</gene>
<feature type="compositionally biased region" description="Pro residues" evidence="1">
    <location>
        <begin position="66"/>
        <end position="79"/>
    </location>
</feature>
<dbReference type="EMBL" id="JACEEZ010019764">
    <property type="protein sequence ID" value="KAG0715364.1"/>
    <property type="molecule type" value="Genomic_DNA"/>
</dbReference>
<accession>A0A8J4Y1I7</accession>
<dbReference type="OrthoDB" id="6373483at2759"/>
<comment type="caution">
    <text evidence="2">The sequence shown here is derived from an EMBL/GenBank/DDBJ whole genome shotgun (WGS) entry which is preliminary data.</text>
</comment>
<keyword evidence="3" id="KW-1185">Reference proteome</keyword>
<evidence type="ECO:0000313" key="3">
    <source>
        <dbReference type="Proteomes" id="UP000770661"/>
    </source>
</evidence>
<proteinExistence type="predicted"/>
<sequence>MVEGGRQTHFPLAAFQFLPAFLTTALRRAASTAHQPLYSLTWTFHLTNLPSQPLPDLPIVLSPDPASNPPHEPASPSPEAPDDSREHQSDPPAVPTPDMPITRNTSQDSQSEVPASEDPVREGEVEEEGQGHSPTEEEHVWGCWGQDGTMGLLASGLWLVGASWNAERYELQEASLQSLVEQLPLLSMAPVVVSSSTPPMAHIPEVAPSECDMPASLGDGSGSLPRSFEESGCPSLDTLLEDTEAADTNGLEIETGQYLCPVYQGGPSSIPGPPVLTVPLPAGPHGPDYWVQRRVAMYLSQH</sequence>
<dbReference type="Proteomes" id="UP000770661">
    <property type="component" value="Unassembled WGS sequence"/>
</dbReference>
<reference evidence="2" key="1">
    <citation type="submission" date="2020-07" db="EMBL/GenBank/DDBJ databases">
        <title>The High-quality genome of the commercially important snow crab, Chionoecetes opilio.</title>
        <authorList>
            <person name="Jeong J.-H."/>
            <person name="Ryu S."/>
        </authorList>
    </citation>
    <scope>NUCLEOTIDE SEQUENCE</scope>
    <source>
        <strain evidence="2">MADBK_172401_WGS</strain>
        <tissue evidence="2">Digestive gland</tissue>
    </source>
</reference>
<feature type="region of interest" description="Disordered" evidence="1">
    <location>
        <begin position="56"/>
        <end position="143"/>
    </location>
</feature>
<organism evidence="2 3">
    <name type="scientific">Chionoecetes opilio</name>
    <name type="common">Atlantic snow crab</name>
    <name type="synonym">Cancer opilio</name>
    <dbReference type="NCBI Taxonomy" id="41210"/>
    <lineage>
        <taxon>Eukaryota</taxon>
        <taxon>Metazoa</taxon>
        <taxon>Ecdysozoa</taxon>
        <taxon>Arthropoda</taxon>
        <taxon>Crustacea</taxon>
        <taxon>Multicrustacea</taxon>
        <taxon>Malacostraca</taxon>
        <taxon>Eumalacostraca</taxon>
        <taxon>Eucarida</taxon>
        <taxon>Decapoda</taxon>
        <taxon>Pleocyemata</taxon>
        <taxon>Brachyura</taxon>
        <taxon>Eubrachyura</taxon>
        <taxon>Majoidea</taxon>
        <taxon>Majidae</taxon>
        <taxon>Chionoecetes</taxon>
    </lineage>
</organism>
<dbReference type="Gene3D" id="3.10.490.20">
    <property type="match status" value="1"/>
</dbReference>
<feature type="compositionally biased region" description="Polar residues" evidence="1">
    <location>
        <begin position="102"/>
        <end position="113"/>
    </location>
</feature>